<keyword evidence="2" id="KW-1185">Reference proteome</keyword>
<dbReference type="AlphaFoldDB" id="A0A6G0SY59"/>
<comment type="caution">
    <text evidence="1">The sequence shown here is derived from an EMBL/GenBank/DDBJ whole genome shotgun (WGS) entry which is preliminary data.</text>
</comment>
<sequence>MAEPNLGTNLTFIQSNFRCLTVNITKLDSSGLTLFESINVVNNTRETLNMANGKVGKEIYDKFLNVIEKNAGFKTLVQISKIHSGEIDTMEGIEQDLKVEDLAFFKYAPITSVDVERSFSRYKNLLSDNRRSYKFDQIKKTIVSQCNANNLIIAYIDYIFGSVLVYYTQSLLAWLLTPNITIRMSVMPPMFRLLLAMVMYI</sequence>
<proteinExistence type="predicted"/>
<reference evidence="1 2" key="1">
    <citation type="submission" date="2019-08" db="EMBL/GenBank/DDBJ databases">
        <title>The genome of the soybean aphid Biotype 1, its phylome, world population structure and adaptation to the North American continent.</title>
        <authorList>
            <person name="Giordano R."/>
            <person name="Donthu R.K."/>
            <person name="Hernandez A.G."/>
            <person name="Wright C.L."/>
            <person name="Zimin A.V."/>
        </authorList>
    </citation>
    <scope>NUCLEOTIDE SEQUENCE [LARGE SCALE GENOMIC DNA]</scope>
    <source>
        <tissue evidence="1">Whole aphids</tissue>
    </source>
</reference>
<dbReference type="EMBL" id="VYZN01000511">
    <property type="protein sequence ID" value="KAE9522894.1"/>
    <property type="molecule type" value="Genomic_DNA"/>
</dbReference>
<gene>
    <name evidence="1" type="ORF">AGLY_016705</name>
</gene>
<organism evidence="1 2">
    <name type="scientific">Aphis glycines</name>
    <name type="common">Soybean aphid</name>
    <dbReference type="NCBI Taxonomy" id="307491"/>
    <lineage>
        <taxon>Eukaryota</taxon>
        <taxon>Metazoa</taxon>
        <taxon>Ecdysozoa</taxon>
        <taxon>Arthropoda</taxon>
        <taxon>Hexapoda</taxon>
        <taxon>Insecta</taxon>
        <taxon>Pterygota</taxon>
        <taxon>Neoptera</taxon>
        <taxon>Paraneoptera</taxon>
        <taxon>Hemiptera</taxon>
        <taxon>Sternorrhyncha</taxon>
        <taxon>Aphidomorpha</taxon>
        <taxon>Aphidoidea</taxon>
        <taxon>Aphididae</taxon>
        <taxon>Aphidini</taxon>
        <taxon>Aphis</taxon>
        <taxon>Aphis</taxon>
    </lineage>
</organism>
<evidence type="ECO:0008006" key="3">
    <source>
        <dbReference type="Google" id="ProtNLM"/>
    </source>
</evidence>
<protein>
    <recommendedName>
        <fullName evidence="3">DUF659 domain-containing protein</fullName>
    </recommendedName>
</protein>
<evidence type="ECO:0000313" key="2">
    <source>
        <dbReference type="Proteomes" id="UP000475862"/>
    </source>
</evidence>
<dbReference type="OrthoDB" id="6625366at2759"/>
<accession>A0A6G0SY59</accession>
<name>A0A6G0SY59_APHGL</name>
<dbReference type="Proteomes" id="UP000475862">
    <property type="component" value="Unassembled WGS sequence"/>
</dbReference>
<evidence type="ECO:0000313" key="1">
    <source>
        <dbReference type="EMBL" id="KAE9522894.1"/>
    </source>
</evidence>